<dbReference type="Gene3D" id="2.60.120.260">
    <property type="entry name" value="Galactose-binding domain-like"/>
    <property type="match status" value="1"/>
</dbReference>
<dbReference type="RefSeq" id="WP_091410129.1">
    <property type="nucleotide sequence ID" value="NZ_LT629749.1"/>
</dbReference>
<dbReference type="PANTHER" id="PTHR30383:SF5">
    <property type="entry name" value="SGNH HYDROLASE-TYPE ESTERASE DOMAIN-CONTAINING PROTEIN"/>
    <property type="match status" value="1"/>
</dbReference>
<name>A0A1H1ML68_9ACTN</name>
<dbReference type="Gene3D" id="3.40.50.1110">
    <property type="entry name" value="SGNH hydrolase"/>
    <property type="match status" value="1"/>
</dbReference>
<reference evidence="3 4" key="1">
    <citation type="submission" date="2016-10" db="EMBL/GenBank/DDBJ databases">
        <authorList>
            <person name="de Groot N.N."/>
        </authorList>
    </citation>
    <scope>NUCLEOTIDE SEQUENCE [LARGE SCALE GENOMIC DNA]</scope>
    <source>
        <strain evidence="3 4">DSM 21741</strain>
    </source>
</reference>
<dbReference type="EMBL" id="LT629749">
    <property type="protein sequence ID" value="SDR87362.1"/>
    <property type="molecule type" value="Genomic_DNA"/>
</dbReference>
<sequence>MRTRSLLTCLLVVVVLLTAGSCRSGAGAPAPSATRTVGVLDQWRAALAGRASEPAVWYSIGESLAEGQGASTVESRWFTQVSDALHAADPGGGRADYVPARQRVYGPDSPWGNRYSASEGTLVMRDGSAEAGYGFADLGHKALEMAPGASLTFSVTGTSVDLCWVGAPLAGTFSYTVDGGPPVSVSTTTETPAPASRTRATFATGGDHTVVVTAASDVVFAGLMVYDGGETSGITTVDGAWSSATLAVPFLTDLEGWRQTTSTLAPDLVTIELGGNDVLQGTDPATFRQQAQSLVDMLMSLPTPPSIYWVFPYQFSPTLDNADQMGTYQDQIAQLVAANPSVGLLSLRDQMPAATAAGGGLYASDGLHPNDAGQRVIAGLVGAVVTAPLAGTASPSPSPSPTR</sequence>
<organism evidence="3 4">
    <name type="scientific">Friedmanniella luteola</name>
    <dbReference type="NCBI Taxonomy" id="546871"/>
    <lineage>
        <taxon>Bacteria</taxon>
        <taxon>Bacillati</taxon>
        <taxon>Actinomycetota</taxon>
        <taxon>Actinomycetes</taxon>
        <taxon>Propionibacteriales</taxon>
        <taxon>Nocardioidaceae</taxon>
        <taxon>Friedmanniella</taxon>
    </lineage>
</organism>
<evidence type="ECO:0000313" key="3">
    <source>
        <dbReference type="EMBL" id="SDR87362.1"/>
    </source>
</evidence>
<proteinExistence type="predicted"/>
<dbReference type="Proteomes" id="UP000199092">
    <property type="component" value="Chromosome I"/>
</dbReference>
<accession>A0A1H1ML68</accession>
<dbReference type="AlphaFoldDB" id="A0A1H1ML68"/>
<dbReference type="OrthoDB" id="614750at2"/>
<dbReference type="Pfam" id="PF13472">
    <property type="entry name" value="Lipase_GDSL_2"/>
    <property type="match status" value="1"/>
</dbReference>
<feature type="signal peptide" evidence="1">
    <location>
        <begin position="1"/>
        <end position="26"/>
    </location>
</feature>
<dbReference type="PROSITE" id="PS51257">
    <property type="entry name" value="PROKAR_LIPOPROTEIN"/>
    <property type="match status" value="1"/>
</dbReference>
<evidence type="ECO:0000259" key="2">
    <source>
        <dbReference type="Pfam" id="PF13472"/>
    </source>
</evidence>
<gene>
    <name evidence="3" type="ORF">SAMN04488543_0662</name>
</gene>
<feature type="domain" description="SGNH hydrolase-type esterase" evidence="2">
    <location>
        <begin position="239"/>
        <end position="376"/>
    </location>
</feature>
<evidence type="ECO:0000256" key="1">
    <source>
        <dbReference type="SAM" id="SignalP"/>
    </source>
</evidence>
<feature type="chain" id="PRO_5039256774" evidence="1">
    <location>
        <begin position="27"/>
        <end position="403"/>
    </location>
</feature>
<dbReference type="STRING" id="546871.SAMN04488543_0662"/>
<dbReference type="SUPFAM" id="SSF52266">
    <property type="entry name" value="SGNH hydrolase"/>
    <property type="match status" value="1"/>
</dbReference>
<dbReference type="CDD" id="cd00229">
    <property type="entry name" value="SGNH_hydrolase"/>
    <property type="match status" value="1"/>
</dbReference>
<dbReference type="InterPro" id="IPR051532">
    <property type="entry name" value="Ester_Hydrolysis_Enzymes"/>
</dbReference>
<dbReference type="InterPro" id="IPR036514">
    <property type="entry name" value="SGNH_hydro_sf"/>
</dbReference>
<keyword evidence="1" id="KW-0732">Signal</keyword>
<dbReference type="PANTHER" id="PTHR30383">
    <property type="entry name" value="THIOESTERASE 1/PROTEASE 1/LYSOPHOSPHOLIPASE L1"/>
    <property type="match status" value="1"/>
</dbReference>
<keyword evidence="3" id="KW-0378">Hydrolase</keyword>
<evidence type="ECO:0000313" key="4">
    <source>
        <dbReference type="Proteomes" id="UP000199092"/>
    </source>
</evidence>
<keyword evidence="4" id="KW-1185">Reference proteome</keyword>
<dbReference type="GO" id="GO:0004622">
    <property type="term" value="F:phosphatidylcholine lysophospholipase activity"/>
    <property type="evidence" value="ECO:0007669"/>
    <property type="project" value="TreeGrafter"/>
</dbReference>
<protein>
    <submittedName>
        <fullName evidence="3">GDSL-like Lipase/Acylhydrolase family protein</fullName>
    </submittedName>
</protein>
<dbReference type="InterPro" id="IPR013830">
    <property type="entry name" value="SGNH_hydro"/>
</dbReference>